<proteinExistence type="predicted"/>
<evidence type="ECO:0000259" key="1">
    <source>
        <dbReference type="Pfam" id="PF00144"/>
    </source>
</evidence>
<dbReference type="PANTHER" id="PTHR46825">
    <property type="entry name" value="D-ALANYL-D-ALANINE-CARBOXYPEPTIDASE/ENDOPEPTIDASE AMPH"/>
    <property type="match status" value="1"/>
</dbReference>
<dbReference type="InterPro" id="IPR012338">
    <property type="entry name" value="Beta-lactam/transpept-like"/>
</dbReference>
<keyword evidence="4" id="KW-1185">Reference proteome</keyword>
<dbReference type="EMBL" id="JAJNDB010000001">
    <property type="protein sequence ID" value="MCD2193724.1"/>
    <property type="molecule type" value="Genomic_DNA"/>
</dbReference>
<name>A0ABS8P635_9PSEU</name>
<dbReference type="Proteomes" id="UP001199469">
    <property type="component" value="Unassembled WGS sequence"/>
</dbReference>
<dbReference type="InterPro" id="IPR001466">
    <property type="entry name" value="Beta-lactam-related"/>
</dbReference>
<gene>
    <name evidence="3" type="ORF">LQ327_10080</name>
</gene>
<sequence length="447" mass="46833">MLDSTAHALDHRLAVEQSRGRAPSMAGAVVRGGKTVWTGARGRVDGAVPTPDTQYRIGSITKTFVAVLVLRLREEGLLGLDDPLGRHLPDAPLTDPTIAQLLAHSSGLAAETGTPWWERSDGAVRPDLASLVAVPPLRGPGRRHHYSNVGFALLGALVGRLRGGSWTEALQTEILDPLGMGRTTYDPAAPHASGWAVHPWADALLPEPAEDAGLMAPAGQLWSTTADLGRYGAFLLHGDDRVLPPAVLEEMRAPSSPSEPGSPLSSQGLGLQLLRHGSRDLAGHTGSMPGFLATLWVDPAEDLAGVVFANATSGPAIGTTVAELLATVADREPRLPAEWVPAAPDPALLALTGPWYWGSAPVALRAQGTDQLTIGGLGGGGRASRFRRGADGSWIGLDGYYAGETLRVVHDPDGSVSHLDLGSFVFTREPYAPADVVPGEVDPAGWR</sequence>
<protein>
    <submittedName>
        <fullName evidence="3">Beta-lactamase family protein</fullName>
    </submittedName>
</protein>
<reference evidence="3 4" key="1">
    <citation type="submission" date="2021-11" db="EMBL/GenBank/DDBJ databases">
        <title>Draft genome sequence of Actinomycetospora sp. SF1 isolated from the rhizosphere soil.</title>
        <authorList>
            <person name="Duangmal K."/>
            <person name="Chantavorakit T."/>
        </authorList>
    </citation>
    <scope>NUCLEOTIDE SEQUENCE [LARGE SCALE GENOMIC DNA]</scope>
    <source>
        <strain evidence="3 4">TBRC 5722</strain>
    </source>
</reference>
<dbReference type="PANTHER" id="PTHR46825:SF7">
    <property type="entry name" value="D-ALANYL-D-ALANINE CARBOXYPEPTIDASE"/>
    <property type="match status" value="1"/>
</dbReference>
<dbReference type="SUPFAM" id="SSF56601">
    <property type="entry name" value="beta-lactamase/transpeptidase-like"/>
    <property type="match status" value="1"/>
</dbReference>
<feature type="domain" description="Beta-lactamase-related" evidence="1">
    <location>
        <begin position="19"/>
        <end position="322"/>
    </location>
</feature>
<comment type="caution">
    <text evidence="3">The sequence shown here is derived from an EMBL/GenBank/DDBJ whole genome shotgun (WGS) entry which is preliminary data.</text>
</comment>
<dbReference type="RefSeq" id="WP_230732323.1">
    <property type="nucleotide sequence ID" value="NZ_JAJNDB010000001.1"/>
</dbReference>
<dbReference type="Pfam" id="PF00144">
    <property type="entry name" value="Beta-lactamase"/>
    <property type="match status" value="1"/>
</dbReference>
<organism evidence="3 4">
    <name type="scientific">Actinomycetospora endophytica</name>
    <dbReference type="NCBI Taxonomy" id="2291215"/>
    <lineage>
        <taxon>Bacteria</taxon>
        <taxon>Bacillati</taxon>
        <taxon>Actinomycetota</taxon>
        <taxon>Actinomycetes</taxon>
        <taxon>Pseudonocardiales</taxon>
        <taxon>Pseudonocardiaceae</taxon>
        <taxon>Actinomycetospora</taxon>
    </lineage>
</organism>
<evidence type="ECO:0000313" key="3">
    <source>
        <dbReference type="EMBL" id="MCD2193724.1"/>
    </source>
</evidence>
<feature type="domain" description="DUF7586" evidence="2">
    <location>
        <begin position="345"/>
        <end position="428"/>
    </location>
</feature>
<dbReference type="InterPro" id="IPR050491">
    <property type="entry name" value="AmpC-like"/>
</dbReference>
<dbReference type="InterPro" id="IPR056008">
    <property type="entry name" value="DUF7586"/>
</dbReference>
<dbReference type="Pfam" id="PF24491">
    <property type="entry name" value="DUF7586"/>
    <property type="match status" value="1"/>
</dbReference>
<accession>A0ABS8P635</accession>
<evidence type="ECO:0000259" key="2">
    <source>
        <dbReference type="Pfam" id="PF24491"/>
    </source>
</evidence>
<dbReference type="Gene3D" id="3.40.710.10">
    <property type="entry name" value="DD-peptidase/beta-lactamase superfamily"/>
    <property type="match status" value="1"/>
</dbReference>
<evidence type="ECO:0000313" key="4">
    <source>
        <dbReference type="Proteomes" id="UP001199469"/>
    </source>
</evidence>